<dbReference type="Pfam" id="PF12680">
    <property type="entry name" value="SnoaL_2"/>
    <property type="match status" value="1"/>
</dbReference>
<organism evidence="2 3">
    <name type="scientific">Ralstonia soli</name>
    <dbReference type="NCBI Taxonomy" id="2953896"/>
    <lineage>
        <taxon>Bacteria</taxon>
        <taxon>Pseudomonadati</taxon>
        <taxon>Pseudomonadota</taxon>
        <taxon>Betaproteobacteria</taxon>
        <taxon>Burkholderiales</taxon>
        <taxon>Burkholderiaceae</taxon>
        <taxon>Ralstonia</taxon>
    </lineage>
</organism>
<comment type="caution">
    <text evidence="2">The sequence shown here is derived from an EMBL/GenBank/DDBJ whole genome shotgun (WGS) entry which is preliminary data.</text>
</comment>
<dbReference type="InterPro" id="IPR032710">
    <property type="entry name" value="NTF2-like_dom_sf"/>
</dbReference>
<name>A0ABT1AL52_9RALS</name>
<dbReference type="SUPFAM" id="SSF54427">
    <property type="entry name" value="NTF2-like"/>
    <property type="match status" value="1"/>
</dbReference>
<dbReference type="RefSeq" id="WP_252680704.1">
    <property type="nucleotide sequence ID" value="NZ_JAMXHT010000004.1"/>
</dbReference>
<evidence type="ECO:0000313" key="3">
    <source>
        <dbReference type="Proteomes" id="UP001162811"/>
    </source>
</evidence>
<reference evidence="2" key="1">
    <citation type="submission" date="2022-06" db="EMBL/GenBank/DDBJ databases">
        <authorList>
            <person name="Lu C.-H."/>
        </authorList>
    </citation>
    <scope>NUCLEOTIDE SEQUENCE</scope>
    <source>
        <strain evidence="2">21MJYT02-11</strain>
    </source>
</reference>
<reference evidence="2" key="2">
    <citation type="journal article" date="2023" name="Front. Microbiol.">
        <title>Ralstonia chuxiongensis sp. nov., Ralstonia mojiangensis sp. nov., and Ralstonia soli sp. nov., isolated from tobacco fields, are three novel species in the family Burkholderiaceae.</title>
        <authorList>
            <person name="Lu C.H."/>
            <person name="Zhang Y.Y."/>
            <person name="Jiang N."/>
            <person name="Chen W."/>
            <person name="Shao X."/>
            <person name="Zhao Z.M."/>
            <person name="Lu W.L."/>
            <person name="Hu X."/>
            <person name="Xi Y.X."/>
            <person name="Zou S.Y."/>
            <person name="Wei Q.J."/>
            <person name="Lin Z.L."/>
            <person name="Gong L."/>
            <person name="Gai X.T."/>
            <person name="Zhang L.Q."/>
            <person name="Li J.Y."/>
            <person name="Jin Y."/>
            <person name="Xia Z.Y."/>
        </authorList>
    </citation>
    <scope>NUCLEOTIDE SEQUENCE</scope>
    <source>
        <strain evidence="2">21MJYT02-11</strain>
    </source>
</reference>
<gene>
    <name evidence="2" type="ORF">NG900_12715</name>
</gene>
<sequence>MEIRTMTDEQRKTIALEYLKRLDRGGDVFDLFDEHAEVYFPKWGVAVGKERIRALFTDLIGLFDYISHDYTYANVIQQGDKVVVESTTHGRTRAGVEWRAGMTHAGRWCDVFEIRDFRIQRLYIYLDPDYEGADTQRYPWLAGRLESVQGAPA</sequence>
<dbReference type="Gene3D" id="3.10.450.50">
    <property type="match status" value="1"/>
</dbReference>
<evidence type="ECO:0000313" key="2">
    <source>
        <dbReference type="EMBL" id="MCO5399056.1"/>
    </source>
</evidence>
<feature type="domain" description="SnoaL-like" evidence="1">
    <location>
        <begin position="28"/>
        <end position="121"/>
    </location>
</feature>
<protein>
    <submittedName>
        <fullName evidence="2">Nuclear transport factor 2 family protein</fullName>
    </submittedName>
</protein>
<accession>A0ABT1AL52</accession>
<dbReference type="EMBL" id="JAMXHT010000004">
    <property type="protein sequence ID" value="MCO5399056.1"/>
    <property type="molecule type" value="Genomic_DNA"/>
</dbReference>
<dbReference type="InterPro" id="IPR037401">
    <property type="entry name" value="SnoaL-like"/>
</dbReference>
<keyword evidence="3" id="KW-1185">Reference proteome</keyword>
<evidence type="ECO:0000259" key="1">
    <source>
        <dbReference type="Pfam" id="PF12680"/>
    </source>
</evidence>
<dbReference type="Proteomes" id="UP001162811">
    <property type="component" value="Unassembled WGS sequence"/>
</dbReference>
<proteinExistence type="predicted"/>